<dbReference type="NCBIfam" id="TIGR02970">
    <property type="entry name" value="succ_dehyd_cytB"/>
    <property type="match status" value="1"/>
</dbReference>
<keyword evidence="16 18" id="KW-0472">Membrane</keyword>
<evidence type="ECO:0000256" key="2">
    <source>
        <dbReference type="ARBA" id="ARBA00004448"/>
    </source>
</evidence>
<feature type="non-terminal residue" evidence="19">
    <location>
        <position position="1"/>
    </location>
</feature>
<dbReference type="Proteomes" id="UP001328107">
    <property type="component" value="Unassembled WGS sequence"/>
</dbReference>
<evidence type="ECO:0000256" key="5">
    <source>
        <dbReference type="ARBA" id="ARBA00014631"/>
    </source>
</evidence>
<dbReference type="EMBL" id="BTRK01000003">
    <property type="protein sequence ID" value="GMR41927.1"/>
    <property type="molecule type" value="Genomic_DNA"/>
</dbReference>
<evidence type="ECO:0000256" key="16">
    <source>
        <dbReference type="ARBA" id="ARBA00023136"/>
    </source>
</evidence>
<dbReference type="PROSITE" id="PS01000">
    <property type="entry name" value="SDH_CYT_1"/>
    <property type="match status" value="1"/>
</dbReference>
<keyword evidence="12" id="KW-0813">Transport</keyword>
<dbReference type="GO" id="GO:0009055">
    <property type="term" value="F:electron transfer activity"/>
    <property type="evidence" value="ECO:0007669"/>
    <property type="project" value="InterPro"/>
</dbReference>
<sequence length="166" mass="18505">RIASRQIVSRTLCTSVRRTEELKTPIQKLGWEYLMKQKSLGRPISPHLQIYAPQWTWYVSGLHRISGCVMGGALLVGGVGFAVLPVDFTTFIEFVRGLNLPSVVTALFKWIIAFPIIFHTINGVRFLGFDLAKGTDLVSVYKGAYFVIGFSVLLATLVVIRSQCNK</sequence>
<evidence type="ECO:0000256" key="12">
    <source>
        <dbReference type="ARBA" id="ARBA00022982"/>
    </source>
</evidence>
<gene>
    <name evidence="19" type="ORF">PMAYCL1PPCAC_12122</name>
</gene>
<comment type="subcellular location">
    <subcellularLocation>
        <location evidence="2">Mitochondrion inner membrane</location>
        <topology evidence="2">Multi-pass membrane protein</topology>
    </subcellularLocation>
</comment>
<evidence type="ECO:0000256" key="3">
    <source>
        <dbReference type="ARBA" id="ARBA00005163"/>
    </source>
</evidence>
<comment type="similarity">
    <text evidence="4">Belongs to the cytochrome b560 family.</text>
</comment>
<evidence type="ECO:0000256" key="8">
    <source>
        <dbReference type="ARBA" id="ARBA00022692"/>
    </source>
</evidence>
<dbReference type="Gene3D" id="1.20.1300.10">
    <property type="entry name" value="Fumarate reductase/succinate dehydrogenase, transmembrane subunit"/>
    <property type="match status" value="1"/>
</dbReference>
<evidence type="ECO:0000256" key="4">
    <source>
        <dbReference type="ARBA" id="ARBA00007244"/>
    </source>
</evidence>
<feature type="transmembrane region" description="Helical" evidence="18">
    <location>
        <begin position="138"/>
        <end position="160"/>
    </location>
</feature>
<organism evidence="19 20">
    <name type="scientific">Pristionchus mayeri</name>
    <dbReference type="NCBI Taxonomy" id="1317129"/>
    <lineage>
        <taxon>Eukaryota</taxon>
        <taxon>Metazoa</taxon>
        <taxon>Ecdysozoa</taxon>
        <taxon>Nematoda</taxon>
        <taxon>Chromadorea</taxon>
        <taxon>Rhabditida</taxon>
        <taxon>Rhabditina</taxon>
        <taxon>Diplogasteromorpha</taxon>
        <taxon>Diplogasteroidea</taxon>
        <taxon>Neodiplogasteridae</taxon>
        <taxon>Pristionchus</taxon>
    </lineage>
</organism>
<evidence type="ECO:0000313" key="20">
    <source>
        <dbReference type="Proteomes" id="UP001328107"/>
    </source>
</evidence>
<evidence type="ECO:0000256" key="17">
    <source>
        <dbReference type="ARBA" id="ARBA00059246"/>
    </source>
</evidence>
<dbReference type="InterPro" id="IPR000701">
    <property type="entry name" value="SuccDH_FuR_B_TM-su"/>
</dbReference>
<dbReference type="GO" id="GO:0005743">
    <property type="term" value="C:mitochondrial inner membrane"/>
    <property type="evidence" value="ECO:0007669"/>
    <property type="project" value="UniProtKB-SubCell"/>
</dbReference>
<proteinExistence type="inferred from homology"/>
<evidence type="ECO:0000256" key="11">
    <source>
        <dbReference type="ARBA" id="ARBA00022946"/>
    </source>
</evidence>
<dbReference type="AlphaFoldDB" id="A0AAN5CFK1"/>
<keyword evidence="9" id="KW-0479">Metal-binding</keyword>
<keyword evidence="14" id="KW-0408">Iron</keyword>
<name>A0AAN5CFK1_9BILA</name>
<evidence type="ECO:0000256" key="13">
    <source>
        <dbReference type="ARBA" id="ARBA00022989"/>
    </source>
</evidence>
<protein>
    <recommendedName>
        <fullName evidence="5">Succinate dehydrogenase cytochrome b560 subunit, mitochondrial</fullName>
    </recommendedName>
</protein>
<comment type="cofactor">
    <cofactor evidence="1">
        <name>heme</name>
        <dbReference type="ChEBI" id="CHEBI:30413"/>
    </cofactor>
</comment>
<comment type="pathway">
    <text evidence="3">Carbohydrate metabolism; tricarboxylic acid cycle.</text>
</comment>
<evidence type="ECO:0000256" key="6">
    <source>
        <dbReference type="ARBA" id="ARBA00022532"/>
    </source>
</evidence>
<keyword evidence="10" id="KW-0999">Mitochondrion inner membrane</keyword>
<keyword evidence="13 18" id="KW-1133">Transmembrane helix</keyword>
<evidence type="ECO:0000256" key="7">
    <source>
        <dbReference type="ARBA" id="ARBA00022617"/>
    </source>
</evidence>
<dbReference type="GO" id="GO:0006121">
    <property type="term" value="P:mitochondrial electron transport, succinate to ubiquinone"/>
    <property type="evidence" value="ECO:0007669"/>
    <property type="project" value="TreeGrafter"/>
</dbReference>
<dbReference type="InterPro" id="IPR018495">
    <property type="entry name" value="Succ_DH_cyt_bsu_CS"/>
</dbReference>
<dbReference type="GO" id="GO:0006099">
    <property type="term" value="P:tricarboxylic acid cycle"/>
    <property type="evidence" value="ECO:0007669"/>
    <property type="project" value="UniProtKB-KW"/>
</dbReference>
<accession>A0AAN5CFK1</accession>
<keyword evidence="11" id="KW-0809">Transit peptide</keyword>
<reference evidence="20" key="1">
    <citation type="submission" date="2022-10" db="EMBL/GenBank/DDBJ databases">
        <title>Genome assembly of Pristionchus species.</title>
        <authorList>
            <person name="Yoshida K."/>
            <person name="Sommer R.J."/>
        </authorList>
    </citation>
    <scope>NUCLEOTIDE SEQUENCE [LARGE SCALE GENOMIC DNA]</scope>
    <source>
        <strain evidence="20">RS5460</strain>
    </source>
</reference>
<feature type="transmembrane region" description="Helical" evidence="18">
    <location>
        <begin position="64"/>
        <end position="86"/>
    </location>
</feature>
<keyword evidence="8 18" id="KW-0812">Transmembrane</keyword>
<evidence type="ECO:0000256" key="1">
    <source>
        <dbReference type="ARBA" id="ARBA00001971"/>
    </source>
</evidence>
<keyword evidence="20" id="KW-1185">Reference proteome</keyword>
<comment type="caution">
    <text evidence="19">The sequence shown here is derived from an EMBL/GenBank/DDBJ whole genome shotgun (WGS) entry which is preliminary data.</text>
</comment>
<evidence type="ECO:0000256" key="9">
    <source>
        <dbReference type="ARBA" id="ARBA00022723"/>
    </source>
</evidence>
<evidence type="ECO:0000256" key="14">
    <source>
        <dbReference type="ARBA" id="ARBA00023004"/>
    </source>
</evidence>
<feature type="transmembrane region" description="Helical" evidence="18">
    <location>
        <begin position="98"/>
        <end position="118"/>
    </location>
</feature>
<dbReference type="PANTHER" id="PTHR10978">
    <property type="entry name" value="SUCCINATE DEHYDROGENASE CYTOCHROME B560 SUBUNIT"/>
    <property type="match status" value="1"/>
</dbReference>
<dbReference type="FunFam" id="1.20.1300.10:FF:000011">
    <property type="entry name" value="Succinate dehydrogenase cytochrome b560 subunit"/>
    <property type="match status" value="1"/>
</dbReference>
<feature type="non-terminal residue" evidence="19">
    <location>
        <position position="166"/>
    </location>
</feature>
<keyword evidence="7" id="KW-0349">Heme</keyword>
<keyword evidence="15" id="KW-0496">Mitochondrion</keyword>
<dbReference type="SUPFAM" id="SSF81343">
    <property type="entry name" value="Fumarate reductase respiratory complex transmembrane subunits"/>
    <property type="match status" value="1"/>
</dbReference>
<evidence type="ECO:0000256" key="18">
    <source>
        <dbReference type="SAM" id="Phobius"/>
    </source>
</evidence>
<keyword evidence="12" id="KW-0249">Electron transport</keyword>
<dbReference type="InterPro" id="IPR034804">
    <property type="entry name" value="SQR/QFR_C/D"/>
</dbReference>
<keyword evidence="6" id="KW-0816">Tricarboxylic acid cycle</keyword>
<comment type="function">
    <text evidence="17">Membrane-anchoring subunit of succinate dehydrogenase (SDH) that is involved in complex II of the mitochondrial electron transport chain and is responsible for transferring electrons from succinate to ubiquinone (coenzyme Q). Mediates resistance to enteropathogenic E.coli infection.</text>
</comment>
<dbReference type="Pfam" id="PF01127">
    <property type="entry name" value="Sdh_cyt"/>
    <property type="match status" value="1"/>
</dbReference>
<dbReference type="PANTHER" id="PTHR10978:SF5">
    <property type="entry name" value="SUCCINATE DEHYDROGENASE CYTOCHROME B560 SUBUNIT, MITOCHONDRIAL"/>
    <property type="match status" value="1"/>
</dbReference>
<dbReference type="PROSITE" id="PS01001">
    <property type="entry name" value="SDH_CYT_2"/>
    <property type="match status" value="1"/>
</dbReference>
<dbReference type="CDD" id="cd03499">
    <property type="entry name" value="SQR_TypeC_SdhC"/>
    <property type="match status" value="1"/>
</dbReference>
<evidence type="ECO:0000256" key="15">
    <source>
        <dbReference type="ARBA" id="ARBA00023128"/>
    </source>
</evidence>
<dbReference type="InterPro" id="IPR014314">
    <property type="entry name" value="Succ_DH_cytb556"/>
</dbReference>
<evidence type="ECO:0000313" key="19">
    <source>
        <dbReference type="EMBL" id="GMR41927.1"/>
    </source>
</evidence>
<evidence type="ECO:0000256" key="10">
    <source>
        <dbReference type="ARBA" id="ARBA00022792"/>
    </source>
</evidence>
<dbReference type="GO" id="GO:0046872">
    <property type="term" value="F:metal ion binding"/>
    <property type="evidence" value="ECO:0007669"/>
    <property type="project" value="UniProtKB-KW"/>
</dbReference>